<evidence type="ECO:0000313" key="5">
    <source>
        <dbReference type="Proteomes" id="UP000006860"/>
    </source>
</evidence>
<feature type="domain" description="DUF1553" evidence="2">
    <location>
        <begin position="355"/>
        <end position="576"/>
    </location>
</feature>
<dbReference type="PROSITE" id="PS00018">
    <property type="entry name" value="EF_HAND_1"/>
    <property type="match status" value="1"/>
</dbReference>
<protein>
    <submittedName>
        <fullName evidence="4">Uncharacterized protein</fullName>
    </submittedName>
</protein>
<feature type="domain" description="EF-hand" evidence="3">
    <location>
        <begin position="258"/>
        <end position="274"/>
    </location>
</feature>
<reference evidence="5" key="1">
    <citation type="submission" date="2011-02" db="EMBL/GenBank/DDBJ databases">
        <title>The complete genome of Planctomyces brasiliensis DSM 5305.</title>
        <authorList>
            <person name="Lucas S."/>
            <person name="Copeland A."/>
            <person name="Lapidus A."/>
            <person name="Bruce D."/>
            <person name="Goodwin L."/>
            <person name="Pitluck S."/>
            <person name="Kyrpides N."/>
            <person name="Mavromatis K."/>
            <person name="Pagani I."/>
            <person name="Ivanova N."/>
            <person name="Ovchinnikova G."/>
            <person name="Lu M."/>
            <person name="Detter J.C."/>
            <person name="Han C."/>
            <person name="Land M."/>
            <person name="Hauser L."/>
            <person name="Markowitz V."/>
            <person name="Cheng J.-F."/>
            <person name="Hugenholtz P."/>
            <person name="Woyke T."/>
            <person name="Wu D."/>
            <person name="Tindall B."/>
            <person name="Pomrenke H.G."/>
            <person name="Brambilla E."/>
            <person name="Klenk H.-P."/>
            <person name="Eisen J.A."/>
        </authorList>
    </citation>
    <scope>NUCLEOTIDE SEQUENCE [LARGE SCALE GENOMIC DNA]</scope>
    <source>
        <strain evidence="5">ATCC 49424 / DSM 5305 / JCM 21570 / NBRC 103401 / IFAM 1448</strain>
    </source>
</reference>
<gene>
    <name evidence="4" type="ordered locus">Plabr_0526</name>
</gene>
<dbReference type="InterPro" id="IPR018247">
    <property type="entry name" value="EF_Hand_1_Ca_BS"/>
</dbReference>
<dbReference type="InterPro" id="IPR011444">
    <property type="entry name" value="DUF1549"/>
</dbReference>
<dbReference type="PANTHER" id="PTHR35889">
    <property type="entry name" value="CYCLOINULO-OLIGOSACCHARIDE FRUCTANOTRANSFERASE-RELATED"/>
    <property type="match status" value="1"/>
</dbReference>
<dbReference type="Pfam" id="PF13202">
    <property type="entry name" value="EF-hand_5"/>
    <property type="match status" value="2"/>
</dbReference>
<sequence>MKSIVGLTPWFSVFTFALLANGVEPTSAEAGSPHAAAAQVDRIIETEIAEKGSKPAPLVNDADFLRRITLDLAGRIPTPDEIRSFEADRSSEKRTLVAERLLANRDFSNNWAAYWRDVVFSRATDQRAVPFQIVFERWLADQFAAETSWADITRDILTATGDVRENGATGLLMAHQGDPEELAGEASRIFLGIQIQCANCHDHPSDAWSREQFHELAAYFPRVRVQPRLNQMPRTFEVVSVNRARNNGNQIFQNPQVLFRFLDRNRDGRITQAEAERSERFTPIFDRLVGIIDTDDDGALTAEELKNAPMPQNRNNDIEHFMSDLNDPLVKGTPMQPVFFLTEEGPRSGLADVDRRHELADAITDPDNEWFAKSFVNRIWTELFGTGFYAPVDDIGPLRIARHEEALNLLAVGFTESNYNVKWLFRAIVNTEAYQRQLQASTGNVNDAVEFACATPTRLRADQLYESLTALSGTAGQFQNRRAAFMGPRNSAKTRFAETFAFDPSTPQEDVQNTIPQALFMMNSETINGLVSARGNTPLARLLRAYEDDERVLRELYLMTLSRQPTDAEIQICQDHFLQVQDRTETLENIFWCLLNSSEFLTKR</sequence>
<dbReference type="HOGENOM" id="CLU_005632_2_0_0"/>
<dbReference type="AlphaFoldDB" id="F0SSZ8"/>
<dbReference type="Gene3D" id="1.10.238.10">
    <property type="entry name" value="EF-hand"/>
    <property type="match status" value="1"/>
</dbReference>
<dbReference type="KEGG" id="pbs:Plabr_0526"/>
<dbReference type="PANTHER" id="PTHR35889:SF3">
    <property type="entry name" value="F-BOX DOMAIN-CONTAINING PROTEIN"/>
    <property type="match status" value="1"/>
</dbReference>
<name>F0SSZ8_RUBBR</name>
<dbReference type="InterPro" id="IPR011992">
    <property type="entry name" value="EF-hand-dom_pair"/>
</dbReference>
<dbReference type="OrthoDB" id="289126at2"/>
<dbReference type="EMBL" id="CP002546">
    <property type="protein sequence ID" value="ADY58153.1"/>
    <property type="molecule type" value="Genomic_DNA"/>
</dbReference>
<dbReference type="Pfam" id="PF07583">
    <property type="entry name" value="PSCyt2"/>
    <property type="match status" value="1"/>
</dbReference>
<organism evidence="4 5">
    <name type="scientific">Rubinisphaera brasiliensis (strain ATCC 49424 / DSM 5305 / JCM 21570 / IAM 15109 / NBRC 103401 / IFAM 1448)</name>
    <name type="common">Planctomyces brasiliensis</name>
    <dbReference type="NCBI Taxonomy" id="756272"/>
    <lineage>
        <taxon>Bacteria</taxon>
        <taxon>Pseudomonadati</taxon>
        <taxon>Planctomycetota</taxon>
        <taxon>Planctomycetia</taxon>
        <taxon>Planctomycetales</taxon>
        <taxon>Planctomycetaceae</taxon>
        <taxon>Rubinisphaera</taxon>
    </lineage>
</organism>
<evidence type="ECO:0000259" key="1">
    <source>
        <dbReference type="Pfam" id="PF07583"/>
    </source>
</evidence>
<dbReference type="STRING" id="756272.Plabr_0526"/>
<dbReference type="Pfam" id="PF07587">
    <property type="entry name" value="PSD1"/>
    <property type="match status" value="1"/>
</dbReference>
<evidence type="ECO:0000259" key="2">
    <source>
        <dbReference type="Pfam" id="PF07587"/>
    </source>
</evidence>
<dbReference type="RefSeq" id="WP_013626897.1">
    <property type="nucleotide sequence ID" value="NC_015174.1"/>
</dbReference>
<feature type="domain" description="EF-hand" evidence="3">
    <location>
        <begin position="292"/>
        <end position="307"/>
    </location>
</feature>
<dbReference type="SUPFAM" id="SSF47473">
    <property type="entry name" value="EF-hand"/>
    <property type="match status" value="1"/>
</dbReference>
<dbReference type="GO" id="GO:0005509">
    <property type="term" value="F:calcium ion binding"/>
    <property type="evidence" value="ECO:0007669"/>
    <property type="project" value="InterPro"/>
</dbReference>
<dbReference type="InterPro" id="IPR022655">
    <property type="entry name" value="DUF1553"/>
</dbReference>
<evidence type="ECO:0000313" key="4">
    <source>
        <dbReference type="EMBL" id="ADY58153.1"/>
    </source>
</evidence>
<dbReference type="InterPro" id="IPR002048">
    <property type="entry name" value="EF_hand_dom"/>
</dbReference>
<keyword evidence="5" id="KW-1185">Reference proteome</keyword>
<accession>F0SSZ8</accession>
<proteinExistence type="predicted"/>
<evidence type="ECO:0000259" key="3">
    <source>
        <dbReference type="Pfam" id="PF13202"/>
    </source>
</evidence>
<feature type="domain" description="DUF1549" evidence="1">
    <location>
        <begin position="39"/>
        <end position="223"/>
    </location>
</feature>
<dbReference type="Proteomes" id="UP000006860">
    <property type="component" value="Chromosome"/>
</dbReference>
<dbReference type="eggNOG" id="COG5492">
    <property type="taxonomic scope" value="Bacteria"/>
</dbReference>